<evidence type="ECO:0000313" key="5">
    <source>
        <dbReference type="EMBL" id="KAL3532116.1"/>
    </source>
</evidence>
<dbReference type="AlphaFoldDB" id="A0ABD3ALZ7"/>
<dbReference type="PANTHER" id="PTHR47470">
    <property type="entry name" value="CHOLESTEROL OXIDASE"/>
    <property type="match status" value="1"/>
</dbReference>
<comment type="cofactor">
    <cofactor evidence="1">
        <name>FAD</name>
        <dbReference type="ChEBI" id="CHEBI:57692"/>
    </cofactor>
</comment>
<dbReference type="GO" id="GO:0016491">
    <property type="term" value="F:oxidoreductase activity"/>
    <property type="evidence" value="ECO:0007669"/>
    <property type="project" value="UniProtKB-KW"/>
</dbReference>
<evidence type="ECO:0000256" key="2">
    <source>
        <dbReference type="ARBA" id="ARBA00022630"/>
    </source>
</evidence>
<keyword evidence="4" id="KW-0560">Oxidoreductase</keyword>
<dbReference type="SUPFAM" id="SSF53474">
    <property type="entry name" value="alpha/beta-Hydrolases"/>
    <property type="match status" value="1"/>
</dbReference>
<organism evidence="5 6">
    <name type="scientific">Cinchona calisaya</name>
    <dbReference type="NCBI Taxonomy" id="153742"/>
    <lineage>
        <taxon>Eukaryota</taxon>
        <taxon>Viridiplantae</taxon>
        <taxon>Streptophyta</taxon>
        <taxon>Embryophyta</taxon>
        <taxon>Tracheophyta</taxon>
        <taxon>Spermatophyta</taxon>
        <taxon>Magnoliopsida</taxon>
        <taxon>eudicotyledons</taxon>
        <taxon>Gunneridae</taxon>
        <taxon>Pentapetalae</taxon>
        <taxon>asterids</taxon>
        <taxon>lamiids</taxon>
        <taxon>Gentianales</taxon>
        <taxon>Rubiaceae</taxon>
        <taxon>Cinchonoideae</taxon>
        <taxon>Cinchoneae</taxon>
        <taxon>Cinchona</taxon>
    </lineage>
</organism>
<evidence type="ECO:0000256" key="3">
    <source>
        <dbReference type="ARBA" id="ARBA00022827"/>
    </source>
</evidence>
<dbReference type="PANTHER" id="PTHR47470:SF1">
    <property type="entry name" value="FAD-DEPENDENT OXIDOREDUCTASE 2 FAD BINDING DOMAIN-CONTAINING PROTEIN"/>
    <property type="match status" value="1"/>
</dbReference>
<accession>A0ABD3ALZ7</accession>
<proteinExistence type="predicted"/>
<name>A0ABD3ALZ7_9GENT</name>
<dbReference type="InterPro" id="IPR052542">
    <property type="entry name" value="Cholesterol_Oxidase"/>
</dbReference>
<dbReference type="EMBL" id="JBJUIK010000003">
    <property type="protein sequence ID" value="KAL3532116.1"/>
    <property type="molecule type" value="Genomic_DNA"/>
</dbReference>
<reference evidence="5 6" key="1">
    <citation type="submission" date="2024-11" db="EMBL/GenBank/DDBJ databases">
        <title>A near-complete genome assembly of Cinchona calisaya.</title>
        <authorList>
            <person name="Lian D.C."/>
            <person name="Zhao X.W."/>
            <person name="Wei L."/>
        </authorList>
    </citation>
    <scope>NUCLEOTIDE SEQUENCE [LARGE SCALE GENOMIC DNA]</scope>
    <source>
        <tissue evidence="5">Nenye</tissue>
    </source>
</reference>
<dbReference type="InterPro" id="IPR029058">
    <property type="entry name" value="AB_hydrolase_fold"/>
</dbReference>
<keyword evidence="6" id="KW-1185">Reference proteome</keyword>
<evidence type="ECO:0000313" key="6">
    <source>
        <dbReference type="Proteomes" id="UP001630127"/>
    </source>
</evidence>
<gene>
    <name evidence="5" type="ORF">ACH5RR_005637</name>
</gene>
<keyword evidence="3" id="KW-0274">FAD</keyword>
<keyword evidence="2" id="KW-0285">Flavoprotein</keyword>
<dbReference type="Proteomes" id="UP001630127">
    <property type="component" value="Unassembled WGS sequence"/>
</dbReference>
<dbReference type="Gene3D" id="3.40.50.1820">
    <property type="entry name" value="alpha/beta hydrolase"/>
    <property type="match status" value="1"/>
</dbReference>
<evidence type="ECO:0000256" key="1">
    <source>
        <dbReference type="ARBA" id="ARBA00001974"/>
    </source>
</evidence>
<comment type="caution">
    <text evidence="5">The sequence shown here is derived from an EMBL/GenBank/DDBJ whole genome shotgun (WGS) entry which is preliminary data.</text>
</comment>
<protein>
    <submittedName>
        <fullName evidence="5">Uncharacterized protein</fullName>
    </submittedName>
</protein>
<sequence length="302" mass="33590">MHHRLLLAASSGSRYIFEGKKVMNPFFSVLHAWKESTTLHVVLREIPKDTSGEVMISLKGKLHISLIELLKTVISLSGSKKTEFLRLPLLSLFRTYISQVPRGSHKGITPSGLYQISYPSSALHEIKAEDGVIISCRQWKCNQGPLSHEERKKPFPVLLINGYSTECYYLPTEKNDLIRTLLQEGHETWLLQPRLHPTNSSNDMTIQDIGMLDVPAGSTCIAVSKILELCGESIKVHVVAHCIGGLAIHIALMGGHVPFNKIASLSCTDSSMFFKLTAWSKVKLWLPLIPVSFLPDHATTSN</sequence>
<evidence type="ECO:0000256" key="4">
    <source>
        <dbReference type="ARBA" id="ARBA00023002"/>
    </source>
</evidence>